<evidence type="ECO:0000313" key="4">
    <source>
        <dbReference type="Proteomes" id="UP000280296"/>
    </source>
</evidence>
<dbReference type="InterPro" id="IPR000917">
    <property type="entry name" value="Sulfatase_N"/>
</dbReference>
<dbReference type="SUPFAM" id="SSF53649">
    <property type="entry name" value="Alkaline phosphatase-like"/>
    <property type="match status" value="1"/>
</dbReference>
<evidence type="ECO:0000313" key="3">
    <source>
        <dbReference type="EMBL" id="RUL82548.1"/>
    </source>
</evidence>
<name>A0A432MDH2_9BACT</name>
<dbReference type="Gene3D" id="3.40.720.10">
    <property type="entry name" value="Alkaline Phosphatase, subunit A"/>
    <property type="match status" value="1"/>
</dbReference>
<dbReference type="InterPro" id="IPR017850">
    <property type="entry name" value="Alkaline_phosphatase_core_sf"/>
</dbReference>
<reference evidence="3 4" key="1">
    <citation type="submission" date="2018-12" db="EMBL/GenBank/DDBJ databases">
        <authorList>
            <person name="Toschakov S.V."/>
        </authorList>
    </citation>
    <scope>NUCLEOTIDE SEQUENCE [LARGE SCALE GENOMIC DNA]</scope>
    <source>
        <strain evidence="3 4">GM2012</strain>
    </source>
</reference>
<organism evidence="3 4">
    <name type="scientific">Tautonia sociabilis</name>
    <dbReference type="NCBI Taxonomy" id="2080755"/>
    <lineage>
        <taxon>Bacteria</taxon>
        <taxon>Pseudomonadati</taxon>
        <taxon>Planctomycetota</taxon>
        <taxon>Planctomycetia</taxon>
        <taxon>Isosphaerales</taxon>
        <taxon>Isosphaeraceae</taxon>
        <taxon>Tautonia</taxon>
    </lineage>
</organism>
<keyword evidence="1" id="KW-0472">Membrane</keyword>
<feature type="transmembrane region" description="Helical" evidence="1">
    <location>
        <begin position="80"/>
        <end position="102"/>
    </location>
</feature>
<evidence type="ECO:0000259" key="2">
    <source>
        <dbReference type="Pfam" id="PF00884"/>
    </source>
</evidence>
<comment type="caution">
    <text evidence="3">The sequence shown here is derived from an EMBL/GenBank/DDBJ whole genome shotgun (WGS) entry which is preliminary data.</text>
</comment>
<dbReference type="CDD" id="cd16148">
    <property type="entry name" value="sulfatase_like"/>
    <property type="match status" value="1"/>
</dbReference>
<feature type="transmembrane region" description="Helical" evidence="1">
    <location>
        <begin position="122"/>
        <end position="143"/>
    </location>
</feature>
<feature type="transmembrane region" description="Helical" evidence="1">
    <location>
        <begin position="155"/>
        <end position="176"/>
    </location>
</feature>
<gene>
    <name evidence="3" type="ORF">TsocGM_23435</name>
</gene>
<dbReference type="Pfam" id="PF00884">
    <property type="entry name" value="Sulfatase"/>
    <property type="match status" value="1"/>
</dbReference>
<sequence>MRCEISGGGVAGRRDARARATLLARGRIRKVMRRRDDTRNRPLAEHLAIALKAGVGLGLAIGHVDVAVRLSGRRIEWFEVYLGLLLPVLVVASCAVAIALALDLIFSLRGEYPSSASLRSSYAFFAVSMALLVIAFPVIHLLVHGDSLLWDPGRTALNTSIFFGFIGLSLLVRVAMRGREPSPMASGTARIGGSLAGNYGWLLGLVCFFSLAYDLYLLRALPERFPPRDPGHDNVMGERRERPNLILITLDTVRAGNVGFHGYGKPTTPHLNGLAEQAVVFERAGSVASWTLPAHASLLTGKYSFHHGAHEMHQQLSPEHETLAEILLAAGYRTAGFVGGPYCKAKYGLDQGFSVYHDRLDFFEYRHTYDPLSIKRGIDWFSKDLSRLLLRSDGERTAPEINADVLRWAGRWNGEAFFLFINYFDAHDPYNQGMEHRHLFTSETRDDKAINQMVRSHYFDPIGRFRVRRVDPGLREYLVAMYDAEIRFLDDQLAKLLDQLSRRGFLDNTVLVVASDHGEEFFEHGGVMHKQTLYEEVLHVPLIVRFPKALRPSRVGARVSLADVFPTVLELLGLPLPRDIDGKSLLSLMTGDGAGPLHDFIVSQRYGREEHGESHMQALTGQNWKYIHVEPEQERIPSALFNLRADPLERKNLIREEKARAERLHAELDRVIEE</sequence>
<feature type="transmembrane region" description="Helical" evidence="1">
    <location>
        <begin position="196"/>
        <end position="218"/>
    </location>
</feature>
<feature type="transmembrane region" description="Helical" evidence="1">
    <location>
        <begin position="47"/>
        <end position="68"/>
    </location>
</feature>
<keyword evidence="1" id="KW-1133">Transmembrane helix</keyword>
<feature type="domain" description="Sulfatase N-terminal" evidence="2">
    <location>
        <begin position="243"/>
        <end position="573"/>
    </location>
</feature>
<protein>
    <submittedName>
        <fullName evidence="3">DUF229 domain-containing protein</fullName>
    </submittedName>
</protein>
<accession>A0A432MDH2</accession>
<dbReference type="InterPro" id="IPR052701">
    <property type="entry name" value="GAG_Ulvan_Degrading_Sulfatases"/>
</dbReference>
<proteinExistence type="predicted"/>
<dbReference type="PANTHER" id="PTHR43751">
    <property type="entry name" value="SULFATASE"/>
    <property type="match status" value="1"/>
</dbReference>
<dbReference type="OrthoDB" id="279611at2"/>
<dbReference type="EMBL" id="RYZH01000070">
    <property type="protein sequence ID" value="RUL82548.1"/>
    <property type="molecule type" value="Genomic_DNA"/>
</dbReference>
<dbReference type="PANTHER" id="PTHR43751:SF3">
    <property type="entry name" value="SULFATASE N-TERMINAL DOMAIN-CONTAINING PROTEIN"/>
    <property type="match status" value="1"/>
</dbReference>
<dbReference type="Proteomes" id="UP000280296">
    <property type="component" value="Unassembled WGS sequence"/>
</dbReference>
<keyword evidence="1" id="KW-0812">Transmembrane</keyword>
<evidence type="ECO:0000256" key="1">
    <source>
        <dbReference type="SAM" id="Phobius"/>
    </source>
</evidence>
<keyword evidence="4" id="KW-1185">Reference proteome</keyword>
<reference evidence="3 4" key="2">
    <citation type="submission" date="2019-01" db="EMBL/GenBank/DDBJ databases">
        <title>Tautonia sociabilis, a novel thermotolerant planctomycete of Isosphaeraceae family, isolated from a 4000 m deep subterranean habitat.</title>
        <authorList>
            <person name="Kovaleva O.L."/>
            <person name="Elcheninov A.G."/>
            <person name="Van Heerden E."/>
            <person name="Toshchakov S.V."/>
            <person name="Novikov A."/>
            <person name="Bonch-Osmolovskaya E.A."/>
            <person name="Kublanov I.V."/>
        </authorList>
    </citation>
    <scope>NUCLEOTIDE SEQUENCE [LARGE SCALE GENOMIC DNA]</scope>
    <source>
        <strain evidence="3 4">GM2012</strain>
    </source>
</reference>
<dbReference type="AlphaFoldDB" id="A0A432MDH2"/>
<dbReference type="RefSeq" id="WP_126727888.1">
    <property type="nucleotide sequence ID" value="NZ_RYZH01000070.1"/>
</dbReference>